<accession>A0ABD3J8A8</accession>
<dbReference type="SUPFAM" id="SSF52058">
    <property type="entry name" value="L domain-like"/>
    <property type="match status" value="1"/>
</dbReference>
<dbReference type="Proteomes" id="UP001634007">
    <property type="component" value="Unassembled WGS sequence"/>
</dbReference>
<dbReference type="PANTHER" id="PTHR36766:SF35">
    <property type="entry name" value="DISEASE RESISTANCE PROTEIN RGA3"/>
    <property type="match status" value="1"/>
</dbReference>
<dbReference type="Pfam" id="PF00931">
    <property type="entry name" value="NB-ARC"/>
    <property type="match status" value="1"/>
</dbReference>
<dbReference type="PANTHER" id="PTHR36766">
    <property type="entry name" value="PLANT BROAD-SPECTRUM MILDEW RESISTANCE PROTEIN RPW8"/>
    <property type="match status" value="1"/>
</dbReference>
<dbReference type="FunFam" id="1.10.10.10:FF:000322">
    <property type="entry name" value="Probable disease resistance protein At1g63360"/>
    <property type="match status" value="1"/>
</dbReference>
<dbReference type="InterPro" id="IPR058922">
    <property type="entry name" value="WHD_DRP"/>
</dbReference>
<keyword evidence="4" id="KW-0067">ATP-binding</keyword>
<feature type="domain" description="NB-ARC" evidence="6">
    <location>
        <begin position="170"/>
        <end position="347"/>
    </location>
</feature>
<evidence type="ECO:0000259" key="7">
    <source>
        <dbReference type="Pfam" id="PF18052"/>
    </source>
</evidence>
<dbReference type="Pfam" id="PF23559">
    <property type="entry name" value="WHD_DRP"/>
    <property type="match status" value="1"/>
</dbReference>
<dbReference type="AlphaFoldDB" id="A0ABD3J8A8"/>
<dbReference type="InterPro" id="IPR002182">
    <property type="entry name" value="NB-ARC"/>
</dbReference>
<evidence type="ECO:0000259" key="8">
    <source>
        <dbReference type="Pfam" id="PF23559"/>
    </source>
</evidence>
<feature type="coiled-coil region" evidence="5">
    <location>
        <begin position="115"/>
        <end position="142"/>
    </location>
</feature>
<keyword evidence="3" id="KW-0611">Plant defense</keyword>
<protein>
    <submittedName>
        <fullName evidence="9">Uncharacterized protein</fullName>
    </submittedName>
</protein>
<dbReference type="InterPro" id="IPR041118">
    <property type="entry name" value="Rx_N"/>
</dbReference>
<dbReference type="GO" id="GO:0051707">
    <property type="term" value="P:response to other organism"/>
    <property type="evidence" value="ECO:0007669"/>
    <property type="project" value="UniProtKB-ARBA"/>
</dbReference>
<dbReference type="Gene3D" id="3.40.50.300">
    <property type="entry name" value="P-loop containing nucleotide triphosphate hydrolases"/>
    <property type="match status" value="1"/>
</dbReference>
<gene>
    <name evidence="9" type="ORF">ACJRO7_034176</name>
</gene>
<proteinExistence type="predicted"/>
<feature type="domain" description="Disease resistance protein winged helix" evidence="8">
    <location>
        <begin position="434"/>
        <end position="506"/>
    </location>
</feature>
<dbReference type="GO" id="GO:0006952">
    <property type="term" value="P:defense response"/>
    <property type="evidence" value="ECO:0007669"/>
    <property type="project" value="UniProtKB-KW"/>
</dbReference>
<dbReference type="GO" id="GO:0005524">
    <property type="term" value="F:ATP binding"/>
    <property type="evidence" value="ECO:0007669"/>
    <property type="project" value="UniProtKB-KW"/>
</dbReference>
<dbReference type="Gene3D" id="1.10.10.10">
    <property type="entry name" value="Winged helix-like DNA-binding domain superfamily/Winged helix DNA-binding domain"/>
    <property type="match status" value="1"/>
</dbReference>
<keyword evidence="10" id="KW-1185">Reference proteome</keyword>
<dbReference type="Gene3D" id="1.10.8.430">
    <property type="entry name" value="Helical domain of apoptotic protease-activating factors"/>
    <property type="match status" value="1"/>
</dbReference>
<evidence type="ECO:0000313" key="9">
    <source>
        <dbReference type="EMBL" id="KAL3721793.1"/>
    </source>
</evidence>
<evidence type="ECO:0000313" key="10">
    <source>
        <dbReference type="Proteomes" id="UP001634007"/>
    </source>
</evidence>
<dbReference type="InterPro" id="IPR042197">
    <property type="entry name" value="Apaf_helical"/>
</dbReference>
<dbReference type="SUPFAM" id="SSF52540">
    <property type="entry name" value="P-loop containing nucleoside triphosphate hydrolases"/>
    <property type="match status" value="1"/>
</dbReference>
<dbReference type="InterPro" id="IPR036388">
    <property type="entry name" value="WH-like_DNA-bd_sf"/>
</dbReference>
<evidence type="ECO:0000256" key="4">
    <source>
        <dbReference type="ARBA" id="ARBA00022840"/>
    </source>
</evidence>
<name>A0ABD3J8A8_EUCGL</name>
<dbReference type="Pfam" id="PF18052">
    <property type="entry name" value="Rx_N"/>
    <property type="match status" value="1"/>
</dbReference>
<dbReference type="EMBL" id="JBJKBG010000009">
    <property type="protein sequence ID" value="KAL3721793.1"/>
    <property type="molecule type" value="Genomic_DNA"/>
</dbReference>
<keyword evidence="2" id="KW-0547">Nucleotide-binding</keyword>
<organism evidence="9 10">
    <name type="scientific">Eucalyptus globulus</name>
    <name type="common">Tasmanian blue gum</name>
    <dbReference type="NCBI Taxonomy" id="34317"/>
    <lineage>
        <taxon>Eukaryota</taxon>
        <taxon>Viridiplantae</taxon>
        <taxon>Streptophyta</taxon>
        <taxon>Embryophyta</taxon>
        <taxon>Tracheophyta</taxon>
        <taxon>Spermatophyta</taxon>
        <taxon>Magnoliopsida</taxon>
        <taxon>eudicotyledons</taxon>
        <taxon>Gunneridae</taxon>
        <taxon>Pentapetalae</taxon>
        <taxon>rosids</taxon>
        <taxon>malvids</taxon>
        <taxon>Myrtales</taxon>
        <taxon>Myrtaceae</taxon>
        <taxon>Myrtoideae</taxon>
        <taxon>Eucalypteae</taxon>
        <taxon>Eucalyptus</taxon>
    </lineage>
</organism>
<dbReference type="CDD" id="cd14798">
    <property type="entry name" value="RX-CC_like"/>
    <property type="match status" value="1"/>
</dbReference>
<evidence type="ECO:0000256" key="1">
    <source>
        <dbReference type="ARBA" id="ARBA00022737"/>
    </source>
</evidence>
<comment type="caution">
    <text evidence="9">The sequence shown here is derived from an EMBL/GenBank/DDBJ whole genome shotgun (WGS) entry which is preliminary data.</text>
</comment>
<dbReference type="Gene3D" id="1.20.5.4130">
    <property type="match status" value="1"/>
</dbReference>
<dbReference type="PRINTS" id="PR00364">
    <property type="entry name" value="DISEASERSIST"/>
</dbReference>
<sequence length="975" mass="112220">MAEAVLFNLATEILKLAGSNTFSEIQLVRGARHELDSLKDTVKTIRAVLLDAEKQQWHNHQVKLWLERLRDVLYDVHELLDDVATEDLRRKVIPGNKISKVVRVFFSKSNQLAHHLKVANEIQKLRKRLDRIANDKKFHLEQHLIEETMAIVRGKKLEISTPDEQIIGRKKDKEKVKQLLFDSSSSDSVSFVSIVGKGGLGKTALARLVYNDGEVEKHFDLKMWVCVSDVFDVNLIIKEILKSANYQDHENKPLDQLQLDQLQRLLRETLGKEKYLLVLDDMWNEDRLKWLVLGDWLKGGEWGSKILVTTRSHTVAKVTNENSAIYDLEGLTTDKSWDLFREVAFGERQASVDQRLEEMGRDIVRKCAGVPLAIRTIGSLLYGKKEDQWNRYRVKELPEIPEIDAVDNGIMQVLKFSYDHLPSCLKHCFAYCSLFPKDHIYKKETMMPLWVAQGFIESRNGEDNLEEVADNYLSKLICRSFLDAVRKDDNGEVLLFKMHDLMHDLAQKVAGVECKIVNFKGGDNDGRIRHVSFISKIFSEEKLLSLLKTSKLRTFLYLKGESSIFNSPKVFSKCRHCRALGLCKMDIPLPPSSFGKLKQLRLLYIFTNQSIEILPDSITDLVNLQFLKLFRCENLKIFPRDLRKLVNLRHLSIQMCFSLSHLPPLSELPSLRTLSLMGLHALKFIQQTSDPEQSNTICPFFPSLESLVLFNCKGLIGWWEKRQVMEAYQKHMLDNPQSSFPKLRSVEIKRCPDLNFEPPFPQVECLKIDSTKMLEKQLLTNSNCLSEPVVGSTFIRFSKLKHLDLSDRDLVSSILETLLLLASNLESMRLHGWNQWGLSGAMEDLSSLPIRRCEGLDLSCQEDDQGIEWQFLTKLRVLKISCIDWVTLPEWIRHVMTLQSLEISECKKLRSLPEWIGNFSLLKKLVLFNCPRLEHLPSEVHNLTCLKELRIINCPNLEGSCLTDVHVPVFIPEGI</sequence>
<evidence type="ECO:0000256" key="2">
    <source>
        <dbReference type="ARBA" id="ARBA00022741"/>
    </source>
</evidence>
<evidence type="ECO:0000256" key="3">
    <source>
        <dbReference type="ARBA" id="ARBA00022821"/>
    </source>
</evidence>
<dbReference type="InterPro" id="IPR027417">
    <property type="entry name" value="P-loop_NTPase"/>
</dbReference>
<dbReference type="Gene3D" id="3.80.10.10">
    <property type="entry name" value="Ribonuclease Inhibitor"/>
    <property type="match status" value="2"/>
</dbReference>
<evidence type="ECO:0000259" key="6">
    <source>
        <dbReference type="Pfam" id="PF00931"/>
    </source>
</evidence>
<dbReference type="FunFam" id="3.40.50.300:FF:001091">
    <property type="entry name" value="Probable disease resistance protein At1g61300"/>
    <property type="match status" value="1"/>
</dbReference>
<feature type="domain" description="Disease resistance N-terminal" evidence="7">
    <location>
        <begin position="17"/>
        <end position="97"/>
    </location>
</feature>
<dbReference type="InterPro" id="IPR032675">
    <property type="entry name" value="LRR_dom_sf"/>
</dbReference>
<keyword evidence="1" id="KW-0677">Repeat</keyword>
<evidence type="ECO:0000256" key="5">
    <source>
        <dbReference type="SAM" id="Coils"/>
    </source>
</evidence>
<dbReference type="InterPro" id="IPR038005">
    <property type="entry name" value="RX-like_CC"/>
</dbReference>
<reference evidence="9 10" key="1">
    <citation type="submission" date="2024-11" db="EMBL/GenBank/DDBJ databases">
        <title>Chromosome-level genome assembly of Eucalyptus globulus Labill. provides insights into its genome evolution.</title>
        <authorList>
            <person name="Li X."/>
        </authorList>
    </citation>
    <scope>NUCLEOTIDE SEQUENCE [LARGE SCALE GENOMIC DNA]</scope>
    <source>
        <strain evidence="9">CL2024</strain>
        <tissue evidence="9">Fresh tender leaves</tissue>
    </source>
</reference>
<keyword evidence="5" id="KW-0175">Coiled coil</keyword>